<sequence>MPQEFQILRCYSCEKFQVHQTKKAKTWQCKVCGEKQSLKKAYFIGSAKDCRINVQKLNFEDGQKKQDKMLQQNYESFDEDSLFDFVDENNDAYALKNIPNDSIEQSWNDTPSYLDNQSSPCMPKKKRKYAEDPLSDIFSEDASYNVFEELKEDVHRTLEKPCQETSISFDVSFDSNSANSCTDTSTFETSDAPLKFNNENDKNVSTEPAVKKGRDFKNRGFQLIMNAAKKLSADSEIV</sequence>
<gene>
    <name evidence="3" type="ORF">JTE90_006037</name>
</gene>
<evidence type="ECO:0000259" key="2">
    <source>
        <dbReference type="Pfam" id="PF15749"/>
    </source>
</evidence>
<evidence type="ECO:0000313" key="3">
    <source>
        <dbReference type="EMBL" id="KAG8190099.1"/>
    </source>
</evidence>
<evidence type="ECO:0000313" key="4">
    <source>
        <dbReference type="Proteomes" id="UP000827092"/>
    </source>
</evidence>
<dbReference type="PANTHER" id="PTHR15863">
    <property type="entry name" value="MRN COMPLEX-INTERACTING PROTEIN"/>
    <property type="match status" value="1"/>
</dbReference>
<dbReference type="AlphaFoldDB" id="A0AAV6V0V6"/>
<organism evidence="3 4">
    <name type="scientific">Oedothorax gibbosus</name>
    <dbReference type="NCBI Taxonomy" id="931172"/>
    <lineage>
        <taxon>Eukaryota</taxon>
        <taxon>Metazoa</taxon>
        <taxon>Ecdysozoa</taxon>
        <taxon>Arthropoda</taxon>
        <taxon>Chelicerata</taxon>
        <taxon>Arachnida</taxon>
        <taxon>Araneae</taxon>
        <taxon>Araneomorphae</taxon>
        <taxon>Entelegynae</taxon>
        <taxon>Araneoidea</taxon>
        <taxon>Linyphiidae</taxon>
        <taxon>Erigoninae</taxon>
        <taxon>Oedothorax</taxon>
    </lineage>
</organism>
<dbReference type="GO" id="GO:0003682">
    <property type="term" value="F:chromatin binding"/>
    <property type="evidence" value="ECO:0007669"/>
    <property type="project" value="TreeGrafter"/>
</dbReference>
<keyword evidence="4" id="KW-1185">Reference proteome</keyword>
<name>A0AAV6V0V6_9ARAC</name>
<dbReference type="Pfam" id="PF15749">
    <property type="entry name" value="MRNIP"/>
    <property type="match status" value="1"/>
</dbReference>
<feature type="region of interest" description="Disordered" evidence="1">
    <location>
        <begin position="190"/>
        <end position="211"/>
    </location>
</feature>
<feature type="compositionally biased region" description="Basic and acidic residues" evidence="1">
    <location>
        <begin position="198"/>
        <end position="211"/>
    </location>
</feature>
<evidence type="ECO:0000256" key="1">
    <source>
        <dbReference type="SAM" id="MobiDB-lite"/>
    </source>
</evidence>
<dbReference type="GO" id="GO:0007095">
    <property type="term" value="P:mitotic G2 DNA damage checkpoint signaling"/>
    <property type="evidence" value="ECO:0007669"/>
    <property type="project" value="TreeGrafter"/>
</dbReference>
<dbReference type="InterPro" id="IPR032739">
    <property type="entry name" value="MRNIP"/>
</dbReference>
<accession>A0AAV6V0V6</accession>
<dbReference type="GO" id="GO:0005634">
    <property type="term" value="C:nucleus"/>
    <property type="evidence" value="ECO:0007669"/>
    <property type="project" value="TreeGrafter"/>
</dbReference>
<proteinExistence type="predicted"/>
<comment type="caution">
    <text evidence="3">The sequence shown here is derived from an EMBL/GenBank/DDBJ whole genome shotgun (WGS) entry which is preliminary data.</text>
</comment>
<feature type="domain" description="MRN complex-interacting protein N-terminal" evidence="2">
    <location>
        <begin position="7"/>
        <end position="95"/>
    </location>
</feature>
<dbReference type="EMBL" id="JAFNEN010000194">
    <property type="protein sequence ID" value="KAG8190099.1"/>
    <property type="molecule type" value="Genomic_DNA"/>
</dbReference>
<dbReference type="Proteomes" id="UP000827092">
    <property type="component" value="Unassembled WGS sequence"/>
</dbReference>
<dbReference type="InterPro" id="IPR049472">
    <property type="entry name" value="MRNIP_N"/>
</dbReference>
<dbReference type="PANTHER" id="PTHR15863:SF2">
    <property type="entry name" value="MRN COMPLEX-INTERACTING PROTEIN"/>
    <property type="match status" value="1"/>
</dbReference>
<protein>
    <recommendedName>
        <fullName evidence="2">MRN complex-interacting protein N-terminal domain-containing protein</fullName>
    </recommendedName>
</protein>
<reference evidence="3 4" key="1">
    <citation type="journal article" date="2022" name="Nat. Ecol. Evol.">
        <title>A masculinizing supergene underlies an exaggerated male reproductive morph in a spider.</title>
        <authorList>
            <person name="Hendrickx F."/>
            <person name="De Corte Z."/>
            <person name="Sonet G."/>
            <person name="Van Belleghem S.M."/>
            <person name="Kostlbacher S."/>
            <person name="Vangestel C."/>
        </authorList>
    </citation>
    <scope>NUCLEOTIDE SEQUENCE [LARGE SCALE GENOMIC DNA]</scope>
    <source>
        <strain evidence="3">W744_W776</strain>
    </source>
</reference>